<keyword evidence="2" id="KW-1185">Reference proteome</keyword>
<comment type="caution">
    <text evidence="1">The sequence shown here is derived from an EMBL/GenBank/DDBJ whole genome shotgun (WGS) entry which is preliminary data.</text>
</comment>
<proteinExistence type="predicted"/>
<protein>
    <submittedName>
        <fullName evidence="1">Uncharacterized protein</fullName>
    </submittedName>
</protein>
<dbReference type="Proteomes" id="UP001296873">
    <property type="component" value="Unassembled WGS sequence"/>
</dbReference>
<organism evidence="1 2">
    <name type="scientific">Rhodovibrio sodomensis</name>
    <dbReference type="NCBI Taxonomy" id="1088"/>
    <lineage>
        <taxon>Bacteria</taxon>
        <taxon>Pseudomonadati</taxon>
        <taxon>Pseudomonadota</taxon>
        <taxon>Alphaproteobacteria</taxon>
        <taxon>Rhodospirillales</taxon>
        <taxon>Rhodovibrionaceae</taxon>
        <taxon>Rhodovibrio</taxon>
    </lineage>
</organism>
<reference evidence="1 2" key="1">
    <citation type="journal article" date="2020" name="Microorganisms">
        <title>Osmotic Adaptation and Compatible Solute Biosynthesis of Phototrophic Bacteria as Revealed from Genome Analyses.</title>
        <authorList>
            <person name="Imhoff J.F."/>
            <person name="Rahn T."/>
            <person name="Kunzel S."/>
            <person name="Keller A."/>
            <person name="Neulinger S.C."/>
        </authorList>
    </citation>
    <scope>NUCLEOTIDE SEQUENCE [LARGE SCALE GENOMIC DNA]</scope>
    <source>
        <strain evidence="1 2">DSM 9895</strain>
    </source>
</reference>
<dbReference type="EMBL" id="NRRL01000036">
    <property type="protein sequence ID" value="MBK1669026.1"/>
    <property type="molecule type" value="Genomic_DNA"/>
</dbReference>
<sequence length="128" mass="14343">MGDVIDLERERAKRKGSAMNDVTKVEPRRVSREWRVYDLWLEESGGLYALRASVGWTGMVTGKAAHVLAEFSDGTRDLRTSPIPYARAVARLNAVERSFLLVDDPDPVERELAGHESVEAFNRAVDVD</sequence>
<gene>
    <name evidence="1" type="ORF">CKO28_13390</name>
</gene>
<accession>A0ABS1DGB1</accession>
<name>A0ABS1DGB1_9PROT</name>
<evidence type="ECO:0000313" key="2">
    <source>
        <dbReference type="Proteomes" id="UP001296873"/>
    </source>
</evidence>
<evidence type="ECO:0000313" key="1">
    <source>
        <dbReference type="EMBL" id="MBK1669026.1"/>
    </source>
</evidence>